<dbReference type="RefSeq" id="WP_240589442.1">
    <property type="nucleotide sequence ID" value="NZ_JAKUDL010000001.1"/>
</dbReference>
<dbReference type="EMBL" id="JAKUDL010000001">
    <property type="protein sequence ID" value="MCH4292780.1"/>
    <property type="molecule type" value="Genomic_DNA"/>
</dbReference>
<comment type="caution">
    <text evidence="1">The sequence shown here is derived from an EMBL/GenBank/DDBJ whole genome shotgun (WGS) entry which is preliminary data.</text>
</comment>
<evidence type="ECO:0000313" key="2">
    <source>
        <dbReference type="Proteomes" id="UP001297581"/>
    </source>
</evidence>
<evidence type="ECO:0000313" key="1">
    <source>
        <dbReference type="EMBL" id="MCH4292780.1"/>
    </source>
</evidence>
<protein>
    <submittedName>
        <fullName evidence="1">DUF2589 domain-containing protein</fullName>
    </submittedName>
</protein>
<dbReference type="Pfam" id="PF11655">
    <property type="entry name" value="DUF2589"/>
    <property type="match status" value="1"/>
</dbReference>
<dbReference type="AlphaFoldDB" id="A0AAJ1BDG3"/>
<accession>A0AAJ1BDG3</accession>
<proteinExistence type="predicted"/>
<keyword evidence="2" id="KW-1185">Reference proteome</keyword>
<dbReference type="InterPro" id="IPR024510">
    <property type="entry name" value="DUF2589"/>
</dbReference>
<organism evidence="1 2">
    <name type="scientific">Shewanella zhuhaiensis</name>
    <dbReference type="NCBI Taxonomy" id="2919576"/>
    <lineage>
        <taxon>Bacteria</taxon>
        <taxon>Pseudomonadati</taxon>
        <taxon>Pseudomonadota</taxon>
        <taxon>Gammaproteobacteria</taxon>
        <taxon>Alteromonadales</taxon>
        <taxon>Shewanellaceae</taxon>
        <taxon>Shewanella</taxon>
    </lineage>
</organism>
<dbReference type="Proteomes" id="UP001297581">
    <property type="component" value="Unassembled WGS sequence"/>
</dbReference>
<reference evidence="1 2" key="1">
    <citation type="submission" date="2022-02" db="EMBL/GenBank/DDBJ databases">
        <title>The genome sequence of Shewanella sp. 3B26.</title>
        <authorList>
            <person name="Du J."/>
        </authorList>
    </citation>
    <scope>NUCLEOTIDE SEQUENCE [LARGE SCALE GENOMIC DNA]</scope>
    <source>
        <strain evidence="1 2">3B26</strain>
    </source>
</reference>
<name>A0AAJ1BDG3_9GAMM</name>
<sequence>MMDLHALVSAVQLSVSAAGQALQEQNNQLLGRFFEPLEPTEDTPQTLSLSTVGVATALKPKCVTLMYPQETATGLTDVPVTVPLISLVPISAARIQEVRFSTQLEVGMDDNGAMQVAFPSRSGSGLFGGAKSASNSHLATLEIVLNDSTNPEGLQLLVEGYERALRAQIPG</sequence>
<gene>
    <name evidence="1" type="ORF">MJ923_00510</name>
</gene>